<dbReference type="GeneID" id="380126"/>
<dbReference type="CTD" id="380126"/>
<dbReference type="GO" id="GO:0005829">
    <property type="term" value="C:cytosol"/>
    <property type="evidence" value="ECO:0000318"/>
    <property type="project" value="GO_Central"/>
</dbReference>
<evidence type="ECO:0000256" key="4">
    <source>
        <dbReference type="ARBA" id="ARBA00023242"/>
    </source>
</evidence>
<keyword evidence="3 6" id="KW-0143">Chaperone</keyword>
<dbReference type="SUPFAM" id="SSF159659">
    <property type="entry name" value="Cgl1923-like"/>
    <property type="match status" value="1"/>
</dbReference>
<evidence type="ECO:0000313" key="8">
    <source>
        <dbReference type="RefSeq" id="XP_018121759.1"/>
    </source>
</evidence>
<gene>
    <name evidence="8 9 10" type="primary">psmg2.L</name>
    <name evidence="8 9" type="synonym">clast3</name>
    <name evidence="8 9" type="synonym">psmg2</name>
</gene>
<dbReference type="PaxDb" id="8355-A0A1L8FYF7"/>
<organism evidence="8">
    <name type="scientific">Xenopus laevis</name>
    <name type="common">African clawed frog</name>
    <dbReference type="NCBI Taxonomy" id="8355"/>
    <lineage>
        <taxon>Eukaryota</taxon>
        <taxon>Metazoa</taxon>
        <taxon>Chordata</taxon>
        <taxon>Craniata</taxon>
        <taxon>Vertebrata</taxon>
        <taxon>Euteleostomi</taxon>
        <taxon>Amphibia</taxon>
        <taxon>Batrachia</taxon>
        <taxon>Anura</taxon>
        <taxon>Pipoidea</taxon>
        <taxon>Pipidae</taxon>
        <taxon>Xenopodinae</taxon>
        <taxon>Xenopus</taxon>
        <taxon>Xenopus</taxon>
    </lineage>
</organism>
<reference evidence="8" key="1">
    <citation type="submission" date="2022-04" db="UniProtKB">
        <authorList>
            <consortium name="RefSeq"/>
        </authorList>
    </citation>
    <scope>IDENTIFICATION</scope>
    <source>
        <strain evidence="8 9">J_2021</strain>
        <tissue evidence="8 9">Erythrocytes</tissue>
    </source>
</reference>
<dbReference type="FunFam" id="3.40.50.10900:FF:000001">
    <property type="entry name" value="Proteasome assembly chaperone 2"/>
    <property type="match status" value="1"/>
</dbReference>
<dbReference type="InterPro" id="IPR019151">
    <property type="entry name" value="Proteasome_assmbl_chaperone_2"/>
</dbReference>
<evidence type="ECO:0000313" key="7">
    <source>
        <dbReference type="Proteomes" id="UP000186698"/>
    </source>
</evidence>
<evidence type="ECO:0000256" key="6">
    <source>
        <dbReference type="PIRNR" id="PIRNR010044"/>
    </source>
</evidence>
<dbReference type="PANTHER" id="PTHR12970">
    <property type="entry name" value="PROTEASOME ASSEMBLY CHAPERONE 2"/>
    <property type="match status" value="1"/>
</dbReference>
<dbReference type="OrthoDB" id="10260712at2759"/>
<comment type="function">
    <text evidence="6">Chaperone protein which promotes assembly of the 20S proteasome as part of a heterodimer with PSMG1.</text>
</comment>
<evidence type="ECO:0000313" key="9">
    <source>
        <dbReference type="RefSeq" id="XP_041421213.1"/>
    </source>
</evidence>
<evidence type="ECO:0000256" key="2">
    <source>
        <dbReference type="ARBA" id="ARBA00019186"/>
    </source>
</evidence>
<dbReference type="Bgee" id="380126">
    <property type="expression patterns" value="Expressed in testis and 19 other cell types or tissues"/>
</dbReference>
<comment type="similarity">
    <text evidence="5 6">Belongs to the PSMG2 family.</text>
</comment>
<dbReference type="PANTHER" id="PTHR12970:SF1">
    <property type="entry name" value="PROTEASOME ASSEMBLY CHAPERONE 2"/>
    <property type="match status" value="1"/>
</dbReference>
<dbReference type="GO" id="GO:0000502">
    <property type="term" value="C:proteasome complex"/>
    <property type="evidence" value="ECO:0007669"/>
    <property type="project" value="UniProtKB-KW"/>
</dbReference>
<dbReference type="STRING" id="8355.A0A1L8FYF7"/>
<dbReference type="Pfam" id="PF09754">
    <property type="entry name" value="PAC2"/>
    <property type="match status" value="1"/>
</dbReference>
<keyword evidence="7" id="KW-1185">Reference proteome</keyword>
<dbReference type="PIRSF" id="PIRSF010044">
    <property type="entry name" value="UCP010044"/>
    <property type="match status" value="1"/>
</dbReference>
<dbReference type="RefSeq" id="XP_018121759.1">
    <property type="nucleotide sequence ID" value="XM_018266270.2"/>
</dbReference>
<keyword evidence="8 9" id="KW-0647">Proteasome</keyword>
<evidence type="ECO:0000256" key="5">
    <source>
        <dbReference type="ARBA" id="ARBA00025745"/>
    </source>
</evidence>
<dbReference type="InterPro" id="IPR016562">
    <property type="entry name" value="Proteasome_assmbl_chp_2_euk"/>
</dbReference>
<proteinExistence type="inferred from homology"/>
<dbReference type="OMA" id="WKEHTGE"/>
<protein>
    <recommendedName>
        <fullName evidence="2 6">Proteasome assembly chaperone 2</fullName>
    </recommendedName>
</protein>
<comment type="subcellular location">
    <subcellularLocation>
        <location evidence="1">Nucleus</location>
    </subcellularLocation>
</comment>
<dbReference type="AlphaFoldDB" id="A0A1L8FYF7"/>
<dbReference type="GO" id="GO:0043248">
    <property type="term" value="P:proteasome assembly"/>
    <property type="evidence" value="ECO:0000318"/>
    <property type="project" value="GO_Central"/>
</dbReference>
<keyword evidence="4" id="KW-0539">Nucleus</keyword>
<dbReference type="RefSeq" id="XP_041421213.1">
    <property type="nucleotide sequence ID" value="XM_041565279.1"/>
</dbReference>
<dbReference type="AGR" id="Xenbase:XB-GENE-1003813"/>
<dbReference type="Xenbase" id="XB-GENE-1003813">
    <property type="gene designation" value="psmg2.L"/>
</dbReference>
<dbReference type="GO" id="GO:0005634">
    <property type="term" value="C:nucleus"/>
    <property type="evidence" value="ECO:0000318"/>
    <property type="project" value="GO_Central"/>
</dbReference>
<evidence type="ECO:0000256" key="3">
    <source>
        <dbReference type="ARBA" id="ARBA00023186"/>
    </source>
</evidence>
<dbReference type="Proteomes" id="UP000186698">
    <property type="component" value="Chromosome 6L"/>
</dbReference>
<dbReference type="InterPro" id="IPR038389">
    <property type="entry name" value="PSMG2_sf"/>
</dbReference>
<comment type="subunit">
    <text evidence="6">Forms a heterodimer with PSMG1.</text>
</comment>
<evidence type="ECO:0000313" key="10">
    <source>
        <dbReference type="Xenbase" id="XB-GENE-1003813"/>
    </source>
</evidence>
<dbReference type="Gene3D" id="3.40.50.10900">
    <property type="entry name" value="PAC-like subunit"/>
    <property type="match status" value="1"/>
</dbReference>
<name>A0A1L8FYF7_XENLA</name>
<evidence type="ECO:0000256" key="1">
    <source>
        <dbReference type="ARBA" id="ARBA00004123"/>
    </source>
</evidence>
<sequence>MFVPVGSEQDFPSDSTLLLPAISVGNVGQLAIDLIISTLNIPKVGYFYTDCLVPMVGNNPYETNEENAKELCTNAEVYALPSQKLAVLQLRSLVIKKKSKSFRQALVSWIKRCAFARVILLSSCHAYHRDDKQLFGTPFRYLVTPALQKSVADVLRELEWKEMEKVSSYPELNDNEKKLFIPGGGFTKAFYNDCCLEDLQMAVVLKFCSEGDNVPDAFSLLNQVNEWLHLVEPTNGDVKWKSPRSWRLLFGSGLPPAIF</sequence>
<accession>A0A1L8FYF7</accession>